<evidence type="ECO:0000256" key="6">
    <source>
        <dbReference type="ARBA" id="ARBA00022630"/>
    </source>
</evidence>
<evidence type="ECO:0000256" key="8">
    <source>
        <dbReference type="ARBA" id="ARBA00022827"/>
    </source>
</evidence>
<comment type="catalytic activity">
    <reaction evidence="10">
        <text>L-aspartate + O2 = iminosuccinate + H2O2</text>
        <dbReference type="Rhea" id="RHEA:25876"/>
        <dbReference type="ChEBI" id="CHEBI:15379"/>
        <dbReference type="ChEBI" id="CHEBI:16240"/>
        <dbReference type="ChEBI" id="CHEBI:29991"/>
        <dbReference type="ChEBI" id="CHEBI:77875"/>
        <dbReference type="EC" id="1.4.3.16"/>
    </reaction>
    <physiologicalReaction direction="left-to-right" evidence="10">
        <dbReference type="Rhea" id="RHEA:25877"/>
    </physiologicalReaction>
</comment>
<feature type="active site" description="Proton acceptor" evidence="12">
    <location>
        <position position="289"/>
    </location>
</feature>
<evidence type="ECO:0000256" key="3">
    <source>
        <dbReference type="ARBA" id="ARBA00008562"/>
    </source>
</evidence>
<dbReference type="Pfam" id="PF00890">
    <property type="entry name" value="FAD_binding_2"/>
    <property type="match status" value="1"/>
</dbReference>
<dbReference type="InterPro" id="IPR005288">
    <property type="entry name" value="NadB"/>
</dbReference>
<accession>A0A6I3SI99</accession>
<evidence type="ECO:0000256" key="5">
    <source>
        <dbReference type="ARBA" id="ARBA00021901"/>
    </source>
</evidence>
<comment type="function">
    <text evidence="13">Catalyzes the oxidation of L-aspartate to iminoaspartate.</text>
</comment>
<evidence type="ECO:0000256" key="4">
    <source>
        <dbReference type="ARBA" id="ARBA00012173"/>
    </source>
</evidence>
<evidence type="ECO:0000256" key="12">
    <source>
        <dbReference type="PIRSR" id="PIRSR000171-1"/>
    </source>
</evidence>
<keyword evidence="17" id="KW-1185">Reference proteome</keyword>
<keyword evidence="6 13" id="KW-0285">Flavoprotein</keyword>
<dbReference type="Gene3D" id="3.90.700.10">
    <property type="entry name" value="Succinate dehydrogenase/fumarate reductase flavoprotein, catalytic domain"/>
    <property type="match status" value="1"/>
</dbReference>
<dbReference type="RefSeq" id="WP_170291715.1">
    <property type="nucleotide sequence ID" value="NZ_WNKU01000004.1"/>
</dbReference>
<dbReference type="InterPro" id="IPR037099">
    <property type="entry name" value="Fum_R/Succ_DH_flav-like_C_sf"/>
</dbReference>
<keyword evidence="7 13" id="KW-0662">Pyridine nucleotide biosynthesis</keyword>
<comment type="caution">
    <text evidence="16">The sequence shown here is derived from an EMBL/GenBank/DDBJ whole genome shotgun (WGS) entry which is preliminary data.</text>
</comment>
<dbReference type="GO" id="GO:0005737">
    <property type="term" value="C:cytoplasm"/>
    <property type="evidence" value="ECO:0007669"/>
    <property type="project" value="UniProtKB-SubCell"/>
</dbReference>
<evidence type="ECO:0000313" key="16">
    <source>
        <dbReference type="EMBL" id="MTV48515.1"/>
    </source>
</evidence>
<protein>
    <recommendedName>
        <fullName evidence="5 11">L-aspartate oxidase</fullName>
        <ecNumber evidence="4 11">1.4.3.16</ecNumber>
    </recommendedName>
</protein>
<dbReference type="InterPro" id="IPR036188">
    <property type="entry name" value="FAD/NAD-bd_sf"/>
</dbReference>
<dbReference type="InterPro" id="IPR015939">
    <property type="entry name" value="Fum_Rdtase/Succ_DH_flav-like_C"/>
</dbReference>
<dbReference type="SUPFAM" id="SSF56425">
    <property type="entry name" value="Succinate dehydrogenase/fumarate reductase flavoprotein, catalytic domain"/>
    <property type="match status" value="1"/>
</dbReference>
<comment type="similarity">
    <text evidence="3 13">Belongs to the FAD-dependent oxidoreductase 2 family. NadB subfamily.</text>
</comment>
<dbReference type="UniPathway" id="UPA00253">
    <property type="reaction ID" value="UER00326"/>
</dbReference>
<organism evidence="16 17">
    <name type="scientific">Heliobacterium mobile</name>
    <name type="common">Heliobacillus mobilis</name>
    <dbReference type="NCBI Taxonomy" id="28064"/>
    <lineage>
        <taxon>Bacteria</taxon>
        <taxon>Bacillati</taxon>
        <taxon>Bacillota</taxon>
        <taxon>Clostridia</taxon>
        <taxon>Eubacteriales</taxon>
        <taxon>Heliobacteriaceae</taxon>
        <taxon>Heliobacterium</taxon>
    </lineage>
</organism>
<dbReference type="PIRSF" id="PIRSF000171">
    <property type="entry name" value="SDHA_APRA_LASPO"/>
    <property type="match status" value="1"/>
</dbReference>
<proteinExistence type="inferred from homology"/>
<dbReference type="EC" id="1.4.3.16" evidence="4 11"/>
<dbReference type="Proteomes" id="UP000430670">
    <property type="component" value="Unassembled WGS sequence"/>
</dbReference>
<evidence type="ECO:0000313" key="17">
    <source>
        <dbReference type="Proteomes" id="UP000430670"/>
    </source>
</evidence>
<dbReference type="SUPFAM" id="SSF51905">
    <property type="entry name" value="FAD/NAD(P)-binding domain"/>
    <property type="match status" value="1"/>
</dbReference>
<dbReference type="GO" id="GO:0034628">
    <property type="term" value="P:'de novo' NAD+ biosynthetic process from L-aspartate"/>
    <property type="evidence" value="ECO:0007669"/>
    <property type="project" value="TreeGrafter"/>
</dbReference>
<dbReference type="NCBIfam" id="TIGR00551">
    <property type="entry name" value="nadB"/>
    <property type="match status" value="1"/>
</dbReference>
<comment type="cofactor">
    <cofactor evidence="1 13">
        <name>FAD</name>
        <dbReference type="ChEBI" id="CHEBI:57692"/>
    </cofactor>
</comment>
<dbReference type="FunFam" id="3.90.700.10:FF:000002">
    <property type="entry name" value="L-aspartate oxidase"/>
    <property type="match status" value="1"/>
</dbReference>
<dbReference type="GO" id="GO:0008734">
    <property type="term" value="F:L-aspartate oxidase activity"/>
    <property type="evidence" value="ECO:0007669"/>
    <property type="project" value="UniProtKB-UniRule"/>
</dbReference>
<dbReference type="InterPro" id="IPR003953">
    <property type="entry name" value="FAD-dep_OxRdtase_2_FAD-bd"/>
</dbReference>
<feature type="domain" description="FAD-dependent oxidoreductase 2 FAD-binding" evidence="14">
    <location>
        <begin position="20"/>
        <end position="391"/>
    </location>
</feature>
<dbReference type="PRINTS" id="PR00411">
    <property type="entry name" value="PNDRDTASEI"/>
</dbReference>
<dbReference type="Pfam" id="PF02910">
    <property type="entry name" value="Succ_DH_flav_C"/>
    <property type="match status" value="1"/>
</dbReference>
<comment type="subcellular location">
    <subcellularLocation>
        <location evidence="13">Cytoplasm</location>
    </subcellularLocation>
</comment>
<reference evidence="16 17" key="1">
    <citation type="submission" date="2019-11" db="EMBL/GenBank/DDBJ databases">
        <title>Whole-genome sequence of a the green, strictly anaerobic photosynthetic bacterium Heliobacillus mobilis DSM 6151.</title>
        <authorList>
            <person name="Kyndt J.A."/>
            <person name="Meyer T.E."/>
        </authorList>
    </citation>
    <scope>NUCLEOTIDE SEQUENCE [LARGE SCALE GENOMIC DNA]</scope>
    <source>
        <strain evidence="16 17">DSM 6151</strain>
    </source>
</reference>
<dbReference type="GO" id="GO:0033765">
    <property type="term" value="F:steroid dehydrogenase activity, acting on the CH-CH group of donors"/>
    <property type="evidence" value="ECO:0007669"/>
    <property type="project" value="UniProtKB-ARBA"/>
</dbReference>
<evidence type="ECO:0000256" key="11">
    <source>
        <dbReference type="NCBIfam" id="TIGR00551"/>
    </source>
</evidence>
<name>A0A6I3SI99_HELMO</name>
<evidence type="ECO:0000256" key="2">
    <source>
        <dbReference type="ARBA" id="ARBA00004950"/>
    </source>
</evidence>
<evidence type="ECO:0000256" key="7">
    <source>
        <dbReference type="ARBA" id="ARBA00022642"/>
    </source>
</evidence>
<dbReference type="AlphaFoldDB" id="A0A6I3SI99"/>
<dbReference type="PANTHER" id="PTHR42716">
    <property type="entry name" value="L-ASPARTATE OXIDASE"/>
    <property type="match status" value="1"/>
</dbReference>
<sequence>MFRRYLVPFDITRLPEIETDFLIVGSGIAGLYTALKAVEYGRVTLLTKRKIEDSNTGQAQGGIAAAIDRSDSPSLHLQDTLEAGAGLNDVMAVEVLVSEGPTRVEELIRMGTQFDTIEGELALTREGAHSRRRILHASGDATGEEIRRSLWEQCQVHQEIEIHEDTHVIDVLLNQDRHCMGLLAWNSSQGLHIYRGKLTVLATGGNGQLYKYSTNPEVTTGDGIAAAYRAGAEIMDLEFVQFHPTALTKAGWPTFLISEAVRGEGAKLYNSRGERFMPRYHQLAELAPRNVVALAIWKEMAETGAPSVFLDVSHMKEDSFAKRFPWISRTCLSYGIQVPQERIPVAPAAHYLMGGIRTDLWGQTNIPRLYACGEAACNGVHGANRLASNSLLEGLVFGARIVEGGLHWLGKRLNRQIYHGPWGKNNLYDRLPDGEAPEKADLVAAKVQQIMWEKVGLWRSADGLRSALEALDGIDGTVARQSTVTRAVEAANMHLLAQLTAKAAQTRSESRGGHYRVDYPESRLQWLRHIIMSV</sequence>
<evidence type="ECO:0000256" key="10">
    <source>
        <dbReference type="ARBA" id="ARBA00048305"/>
    </source>
</evidence>
<evidence type="ECO:0000259" key="15">
    <source>
        <dbReference type="Pfam" id="PF02910"/>
    </source>
</evidence>
<dbReference type="EMBL" id="WNKU01000004">
    <property type="protein sequence ID" value="MTV48515.1"/>
    <property type="molecule type" value="Genomic_DNA"/>
</dbReference>
<dbReference type="Gene3D" id="1.20.58.100">
    <property type="entry name" value="Fumarate reductase/succinate dehydrogenase flavoprotein-like, C-terminal domain"/>
    <property type="match status" value="1"/>
</dbReference>
<evidence type="ECO:0000256" key="9">
    <source>
        <dbReference type="ARBA" id="ARBA00023002"/>
    </source>
</evidence>
<dbReference type="PRINTS" id="PR00368">
    <property type="entry name" value="FADPNR"/>
</dbReference>
<keyword evidence="9 13" id="KW-0560">Oxidoreductase</keyword>
<evidence type="ECO:0000259" key="14">
    <source>
        <dbReference type="Pfam" id="PF00890"/>
    </source>
</evidence>
<dbReference type="Gene3D" id="3.50.50.60">
    <property type="entry name" value="FAD/NAD(P)-binding domain"/>
    <property type="match status" value="1"/>
</dbReference>
<dbReference type="SUPFAM" id="SSF46977">
    <property type="entry name" value="Succinate dehydrogenase/fumarate reductase flavoprotein C-terminal domain"/>
    <property type="match status" value="1"/>
</dbReference>
<feature type="domain" description="Fumarate reductase/succinate dehydrogenase flavoprotein-like C-terminal" evidence="15">
    <location>
        <begin position="446"/>
        <end position="532"/>
    </location>
</feature>
<dbReference type="PANTHER" id="PTHR42716:SF2">
    <property type="entry name" value="L-ASPARTATE OXIDASE, CHLOROPLASTIC"/>
    <property type="match status" value="1"/>
</dbReference>
<keyword evidence="8 13" id="KW-0274">FAD</keyword>
<gene>
    <name evidence="16" type="primary">nadB</name>
    <name evidence="16" type="ORF">GJ688_05900</name>
</gene>
<evidence type="ECO:0000256" key="1">
    <source>
        <dbReference type="ARBA" id="ARBA00001974"/>
    </source>
</evidence>
<evidence type="ECO:0000256" key="13">
    <source>
        <dbReference type="RuleBase" id="RU362049"/>
    </source>
</evidence>
<dbReference type="InterPro" id="IPR027477">
    <property type="entry name" value="Succ_DH/fumarate_Rdtase_cat_sf"/>
</dbReference>
<comment type="pathway">
    <text evidence="2 13">Cofactor biosynthesis; NAD(+) biosynthesis; iminoaspartate from L-aspartate (oxidase route): step 1/1.</text>
</comment>